<sequence>MDGLRLADADKLQVEGTGGQPMNAVDVPYRVFLLGDSEVLVGSDYETGLIKVVTAEYHAATSVPDNWKCGAHRYFGWIRMPAQCIRDRWLELEMIDSEDIVNSSAGGPGALLNSS</sequence>
<evidence type="ECO:0000313" key="2">
    <source>
        <dbReference type="Proteomes" id="UP001056012"/>
    </source>
</evidence>
<dbReference type="VEuPathDB" id="FungiDB:yc1106_03656"/>
<evidence type="ECO:0000313" key="1">
    <source>
        <dbReference type="EMBL" id="USP76382.1"/>
    </source>
</evidence>
<protein>
    <submittedName>
        <fullName evidence="1">Uncharacterized protein</fullName>
    </submittedName>
</protein>
<proteinExistence type="predicted"/>
<gene>
    <name evidence="1" type="ORF">yc1106_03656</name>
</gene>
<name>A0A9Q8Z663_CURCL</name>
<dbReference type="AlphaFoldDB" id="A0A9Q8Z663"/>
<organism evidence="1 2">
    <name type="scientific">Curvularia clavata</name>
    <dbReference type="NCBI Taxonomy" id="95742"/>
    <lineage>
        <taxon>Eukaryota</taxon>
        <taxon>Fungi</taxon>
        <taxon>Dikarya</taxon>
        <taxon>Ascomycota</taxon>
        <taxon>Pezizomycotina</taxon>
        <taxon>Dothideomycetes</taxon>
        <taxon>Pleosporomycetidae</taxon>
        <taxon>Pleosporales</taxon>
        <taxon>Pleosporineae</taxon>
        <taxon>Pleosporaceae</taxon>
        <taxon>Curvularia</taxon>
    </lineage>
</organism>
<dbReference type="EMBL" id="CP089275">
    <property type="protein sequence ID" value="USP76382.1"/>
    <property type="molecule type" value="Genomic_DNA"/>
</dbReference>
<dbReference type="OrthoDB" id="6499973at2759"/>
<keyword evidence="2" id="KW-1185">Reference proteome</keyword>
<reference evidence="1" key="1">
    <citation type="submission" date="2021-12" db="EMBL/GenBank/DDBJ databases">
        <title>Curvularia clavata genome.</title>
        <authorList>
            <person name="Cao Y."/>
        </authorList>
    </citation>
    <scope>NUCLEOTIDE SEQUENCE</scope>
    <source>
        <strain evidence="1">Yc1106</strain>
    </source>
</reference>
<dbReference type="Proteomes" id="UP001056012">
    <property type="component" value="Chromosome 2"/>
</dbReference>
<accession>A0A9Q8Z663</accession>